<evidence type="ECO:0000256" key="7">
    <source>
        <dbReference type="ARBA" id="ARBA00048670"/>
    </source>
</evidence>
<evidence type="ECO:0000256" key="4">
    <source>
        <dbReference type="ARBA" id="ARBA00011744"/>
    </source>
</evidence>
<evidence type="ECO:0000256" key="3">
    <source>
        <dbReference type="ARBA" id="ARBA00006341"/>
    </source>
</evidence>
<dbReference type="FunFam" id="3.30.70.260:FF:000001">
    <property type="entry name" value="Acetolactate synthase, small subunit"/>
    <property type="match status" value="1"/>
</dbReference>
<evidence type="ECO:0000256" key="1">
    <source>
        <dbReference type="ARBA" id="ARBA00004974"/>
    </source>
</evidence>
<protein>
    <recommendedName>
        <fullName evidence="8">Acetolactate synthase small subunit</fullName>
        <shortName evidence="8">AHAS</shortName>
        <shortName evidence="8">ALS</shortName>
        <ecNumber evidence="8">2.2.1.6</ecNumber>
    </recommendedName>
    <alternativeName>
        <fullName evidence="8">Acetohydroxy-acid synthase small subunit</fullName>
    </alternativeName>
</protein>
<dbReference type="Proteomes" id="UP000183404">
    <property type="component" value="Unassembled WGS sequence"/>
</dbReference>
<comment type="function">
    <text evidence="8">Catalyzes the conversion of 2 pyruvate molecules into acetolactate in the first common step of the biosynthetic pathway of the branched-amino acids such as leucine, isoleucine, and valine.</text>
</comment>
<dbReference type="SUPFAM" id="SSF55021">
    <property type="entry name" value="ACT-like"/>
    <property type="match status" value="2"/>
</dbReference>
<dbReference type="GO" id="GO:0009099">
    <property type="term" value="P:L-valine biosynthetic process"/>
    <property type="evidence" value="ECO:0007669"/>
    <property type="project" value="UniProtKB-UniRule"/>
</dbReference>
<name>A0A1G7L623_THETY</name>
<dbReference type="UniPathway" id="UPA00047">
    <property type="reaction ID" value="UER00055"/>
</dbReference>
<gene>
    <name evidence="10" type="ORF">SAMN04244560_00747</name>
</gene>
<evidence type="ECO:0000313" key="11">
    <source>
        <dbReference type="Proteomes" id="UP000183404"/>
    </source>
</evidence>
<accession>A0A1G7L623</accession>
<dbReference type="InterPro" id="IPR045865">
    <property type="entry name" value="ACT-like_dom_sf"/>
</dbReference>
<reference evidence="10 11" key="1">
    <citation type="submission" date="2016-10" db="EMBL/GenBank/DDBJ databases">
        <authorList>
            <person name="de Groot N.N."/>
        </authorList>
    </citation>
    <scope>NUCLEOTIDE SEQUENCE [LARGE SCALE GENOMIC DNA]</scope>
    <source>
        <strain evidence="10 11">DSM 569</strain>
    </source>
</reference>
<comment type="pathway">
    <text evidence="2 8">Amino-acid biosynthesis; L-valine biosynthesis; L-valine from pyruvate: step 1/4.</text>
</comment>
<dbReference type="InterPro" id="IPR027271">
    <property type="entry name" value="Acetolactate_synth/TF_NikR_C"/>
</dbReference>
<dbReference type="PANTHER" id="PTHR30239:SF0">
    <property type="entry name" value="ACETOLACTATE SYNTHASE SMALL SUBUNIT 1, CHLOROPLASTIC"/>
    <property type="match status" value="1"/>
</dbReference>
<dbReference type="EMBL" id="FNBS01000013">
    <property type="protein sequence ID" value="SDF44784.1"/>
    <property type="molecule type" value="Genomic_DNA"/>
</dbReference>
<dbReference type="NCBIfam" id="TIGR00119">
    <property type="entry name" value="acolac_sm"/>
    <property type="match status" value="1"/>
</dbReference>
<dbReference type="InterPro" id="IPR054480">
    <property type="entry name" value="AHAS_small-like_ACT"/>
</dbReference>
<dbReference type="PANTHER" id="PTHR30239">
    <property type="entry name" value="ACETOLACTATE SYNTHASE SMALL SUBUNIT"/>
    <property type="match status" value="1"/>
</dbReference>
<comment type="subunit">
    <text evidence="4 8">Dimer of large and small chains.</text>
</comment>
<keyword evidence="8" id="KW-0808">Transferase</keyword>
<evidence type="ECO:0000256" key="2">
    <source>
        <dbReference type="ARBA" id="ARBA00005025"/>
    </source>
</evidence>
<dbReference type="PROSITE" id="PS51671">
    <property type="entry name" value="ACT"/>
    <property type="match status" value="1"/>
</dbReference>
<proteinExistence type="inferred from homology"/>
<dbReference type="InterPro" id="IPR002912">
    <property type="entry name" value="ACT_dom"/>
</dbReference>
<dbReference type="NCBIfam" id="NF008864">
    <property type="entry name" value="PRK11895.1"/>
    <property type="match status" value="1"/>
</dbReference>
<evidence type="ECO:0000259" key="9">
    <source>
        <dbReference type="PROSITE" id="PS51671"/>
    </source>
</evidence>
<comment type="catalytic activity">
    <reaction evidence="7 8">
        <text>2 pyruvate + H(+) = (2S)-2-acetolactate + CO2</text>
        <dbReference type="Rhea" id="RHEA:25249"/>
        <dbReference type="ChEBI" id="CHEBI:15361"/>
        <dbReference type="ChEBI" id="CHEBI:15378"/>
        <dbReference type="ChEBI" id="CHEBI:16526"/>
        <dbReference type="ChEBI" id="CHEBI:58476"/>
        <dbReference type="EC" id="2.2.1.6"/>
    </reaction>
</comment>
<evidence type="ECO:0000313" key="10">
    <source>
        <dbReference type="EMBL" id="SDF44784.1"/>
    </source>
</evidence>
<keyword evidence="6 8" id="KW-0100">Branched-chain amino acid biosynthesis</keyword>
<dbReference type="GO" id="GO:1990610">
    <property type="term" value="F:acetolactate synthase regulator activity"/>
    <property type="evidence" value="ECO:0007669"/>
    <property type="project" value="UniProtKB-UniRule"/>
</dbReference>
<evidence type="ECO:0000256" key="5">
    <source>
        <dbReference type="ARBA" id="ARBA00022605"/>
    </source>
</evidence>
<evidence type="ECO:0000256" key="8">
    <source>
        <dbReference type="RuleBase" id="RU368092"/>
    </source>
</evidence>
<dbReference type="UniPathway" id="UPA00049">
    <property type="reaction ID" value="UER00059"/>
</dbReference>
<organism evidence="10 11">
    <name type="scientific">Thermoanaerobacter thermohydrosulfuricus</name>
    <name type="common">Clostridium thermohydrosulfuricum</name>
    <dbReference type="NCBI Taxonomy" id="1516"/>
    <lineage>
        <taxon>Bacteria</taxon>
        <taxon>Bacillati</taxon>
        <taxon>Bacillota</taxon>
        <taxon>Clostridia</taxon>
        <taxon>Thermoanaerobacterales</taxon>
        <taxon>Thermoanaerobacteraceae</taxon>
        <taxon>Thermoanaerobacter</taxon>
    </lineage>
</organism>
<feature type="domain" description="ACT" evidence="9">
    <location>
        <begin position="17"/>
        <end position="91"/>
    </location>
</feature>
<dbReference type="Gene3D" id="3.30.70.260">
    <property type="match status" value="1"/>
</dbReference>
<comment type="pathway">
    <text evidence="1 8">Amino-acid biosynthesis; L-isoleucine biosynthesis; L-isoleucine from 2-oxobutanoate: step 1/4.</text>
</comment>
<keyword evidence="5 8" id="KW-0028">Amino-acid biosynthesis</keyword>
<dbReference type="InterPro" id="IPR019455">
    <property type="entry name" value="Acetolactate_synth_ssu_C"/>
</dbReference>
<dbReference type="InterPro" id="IPR004789">
    <property type="entry name" value="Acetalactate_synth_ssu"/>
</dbReference>
<evidence type="ECO:0000256" key="6">
    <source>
        <dbReference type="ARBA" id="ARBA00023304"/>
    </source>
</evidence>
<dbReference type="InterPro" id="IPR039557">
    <property type="entry name" value="AHAS_ACT"/>
</dbReference>
<sequence length="181" mass="20160">MLSGRGMIFIGGDNLHIISVLVNNHPGVLSRVVGLFSRRGYNIESLAVGTTEKEDISRITLTVEGDDYTVTQVIRQLNKLVDVLKVQNIGARDNVSRELLLVKVGYDSNTRDDIMHIVDTFRAKVIDISMDSLIIEITGDSEKINAFINLISKFEVKELVRTGLVALERGNKSLKEYEGEL</sequence>
<comment type="similarity">
    <text evidence="3 8">Belongs to the acetolactate synthase small subunit family.</text>
</comment>
<dbReference type="Gene3D" id="3.30.70.1150">
    <property type="entry name" value="ACT-like. Chain A, domain 2"/>
    <property type="match status" value="1"/>
</dbReference>
<dbReference type="Pfam" id="PF22629">
    <property type="entry name" value="ACT_AHAS_ss"/>
    <property type="match status" value="1"/>
</dbReference>
<dbReference type="AlphaFoldDB" id="A0A1G7L623"/>
<dbReference type="GO" id="GO:0005829">
    <property type="term" value="C:cytosol"/>
    <property type="evidence" value="ECO:0007669"/>
    <property type="project" value="TreeGrafter"/>
</dbReference>
<dbReference type="GO" id="GO:0009097">
    <property type="term" value="P:isoleucine biosynthetic process"/>
    <property type="evidence" value="ECO:0007669"/>
    <property type="project" value="UniProtKB-UniRule"/>
</dbReference>
<dbReference type="EC" id="2.2.1.6" evidence="8"/>
<dbReference type="GO" id="GO:0003984">
    <property type="term" value="F:acetolactate synthase activity"/>
    <property type="evidence" value="ECO:0007669"/>
    <property type="project" value="UniProtKB-UniRule"/>
</dbReference>
<dbReference type="FunFam" id="3.30.70.1150:FF:000001">
    <property type="entry name" value="Acetolactate synthase small subunit"/>
    <property type="match status" value="1"/>
</dbReference>
<dbReference type="Pfam" id="PF10369">
    <property type="entry name" value="ALS_ss_C"/>
    <property type="match status" value="1"/>
</dbReference>
<dbReference type="CDD" id="cd04878">
    <property type="entry name" value="ACT_AHAS"/>
    <property type="match status" value="1"/>
</dbReference>